<evidence type="ECO:0000256" key="1">
    <source>
        <dbReference type="SAM" id="MobiDB-lite"/>
    </source>
</evidence>
<proteinExistence type="predicted"/>
<dbReference type="Proteomes" id="UP001151760">
    <property type="component" value="Unassembled WGS sequence"/>
</dbReference>
<organism evidence="2 3">
    <name type="scientific">Tanacetum coccineum</name>
    <dbReference type="NCBI Taxonomy" id="301880"/>
    <lineage>
        <taxon>Eukaryota</taxon>
        <taxon>Viridiplantae</taxon>
        <taxon>Streptophyta</taxon>
        <taxon>Embryophyta</taxon>
        <taxon>Tracheophyta</taxon>
        <taxon>Spermatophyta</taxon>
        <taxon>Magnoliopsida</taxon>
        <taxon>eudicotyledons</taxon>
        <taxon>Gunneridae</taxon>
        <taxon>Pentapetalae</taxon>
        <taxon>asterids</taxon>
        <taxon>campanulids</taxon>
        <taxon>Asterales</taxon>
        <taxon>Asteraceae</taxon>
        <taxon>Asteroideae</taxon>
        <taxon>Anthemideae</taxon>
        <taxon>Anthemidinae</taxon>
        <taxon>Tanacetum</taxon>
    </lineage>
</organism>
<feature type="compositionally biased region" description="Low complexity" evidence="1">
    <location>
        <begin position="39"/>
        <end position="61"/>
    </location>
</feature>
<evidence type="ECO:0000313" key="3">
    <source>
        <dbReference type="Proteomes" id="UP001151760"/>
    </source>
</evidence>
<name>A0ABQ4ZZI1_9ASTR</name>
<comment type="caution">
    <text evidence="2">The sequence shown here is derived from an EMBL/GenBank/DDBJ whole genome shotgun (WGS) entry which is preliminary data.</text>
</comment>
<accession>A0ABQ4ZZI1</accession>
<protein>
    <submittedName>
        <fullName evidence="2">Uncharacterized protein</fullName>
    </submittedName>
</protein>
<sequence>MRVLVQSLTAFTKNHGCGYFKWKDEITFGNASSFSGPTAPSNSSSRASSSSGSSRAALSPGNTECSNCKLLTMKIKILEARLAMEKNPDDHPCESAAILHELLNEMENLRVE</sequence>
<dbReference type="EMBL" id="BQNB010011723">
    <property type="protein sequence ID" value="GJS94330.1"/>
    <property type="molecule type" value="Genomic_DNA"/>
</dbReference>
<keyword evidence="3" id="KW-1185">Reference proteome</keyword>
<reference evidence="2" key="1">
    <citation type="journal article" date="2022" name="Int. J. Mol. Sci.">
        <title>Draft Genome of Tanacetum Coccineum: Genomic Comparison of Closely Related Tanacetum-Family Plants.</title>
        <authorList>
            <person name="Yamashiro T."/>
            <person name="Shiraishi A."/>
            <person name="Nakayama K."/>
            <person name="Satake H."/>
        </authorList>
    </citation>
    <scope>NUCLEOTIDE SEQUENCE</scope>
</reference>
<gene>
    <name evidence="2" type="ORF">Tco_0801298</name>
</gene>
<reference evidence="2" key="2">
    <citation type="submission" date="2022-01" db="EMBL/GenBank/DDBJ databases">
        <authorList>
            <person name="Yamashiro T."/>
            <person name="Shiraishi A."/>
            <person name="Satake H."/>
            <person name="Nakayama K."/>
        </authorList>
    </citation>
    <scope>NUCLEOTIDE SEQUENCE</scope>
</reference>
<feature type="region of interest" description="Disordered" evidence="1">
    <location>
        <begin position="33"/>
        <end position="64"/>
    </location>
</feature>
<evidence type="ECO:0000313" key="2">
    <source>
        <dbReference type="EMBL" id="GJS94330.1"/>
    </source>
</evidence>